<feature type="coiled-coil region" evidence="2">
    <location>
        <begin position="42"/>
        <end position="69"/>
    </location>
</feature>
<dbReference type="Pfam" id="PF07859">
    <property type="entry name" value="Abhydrolase_3"/>
    <property type="match status" value="1"/>
</dbReference>
<dbReference type="PANTHER" id="PTHR48081">
    <property type="entry name" value="AB HYDROLASE SUPERFAMILY PROTEIN C4A8.06C"/>
    <property type="match status" value="1"/>
</dbReference>
<dbReference type="RefSeq" id="WP_002482301.1">
    <property type="nucleotide sequence ID" value="NZ_CAXOKG010000002.1"/>
</dbReference>
<feature type="domain" description="Alpha/beta hydrolase fold-3" evidence="3">
    <location>
        <begin position="102"/>
        <end position="294"/>
    </location>
</feature>
<dbReference type="InterPro" id="IPR050300">
    <property type="entry name" value="GDXG_lipolytic_enzyme"/>
</dbReference>
<dbReference type="Gene3D" id="3.40.50.1820">
    <property type="entry name" value="alpha/beta hydrolase"/>
    <property type="match status" value="1"/>
</dbReference>
<gene>
    <name evidence="4" type="primary">mlhB</name>
    <name evidence="4" type="ORF">NCTC7688_00486</name>
</gene>
<dbReference type="InterPro" id="IPR029058">
    <property type="entry name" value="AB_hydrolase_fold"/>
</dbReference>
<protein>
    <submittedName>
        <fullName evidence="4">Esterase</fullName>
        <ecNumber evidence="4">3.1.1.83</ecNumber>
    </submittedName>
</protein>
<dbReference type="EMBL" id="UHED01000001">
    <property type="protein sequence ID" value="SUM81990.1"/>
    <property type="molecule type" value="Genomic_DNA"/>
</dbReference>
<organism evidence="4 5">
    <name type="scientific">Staphylococcus saprophyticus</name>
    <dbReference type="NCBI Taxonomy" id="29385"/>
    <lineage>
        <taxon>Bacteria</taxon>
        <taxon>Bacillati</taxon>
        <taxon>Bacillota</taxon>
        <taxon>Bacilli</taxon>
        <taxon>Bacillales</taxon>
        <taxon>Staphylococcaceae</taxon>
        <taxon>Staphylococcus</taxon>
    </lineage>
</organism>
<keyword evidence="1 4" id="KW-0378">Hydrolase</keyword>
<dbReference type="EC" id="3.1.1.83" evidence="4"/>
<sequence length="324" mass="36793">MIRKIATIVGIGVATSYVYAKVKEKRSYKSFLEEIIIRATKMKSSFLNVENAQQALEKVKDETKALYEGTDYYFNHNVQTTTVQESTVYIVNDNKDRQQPVVLYIHGGAWFQNPLKYHFDFIDSLAGELGAKVIMPIYPKVPHATYKETFTLLETLYTQLLKQVENTHQLTIMGDSAGGQIALSFAQYIKTLNLAQPSNIVLISPVLDATFSNPEAKIYEKIDPMLAIDGSKYFIKLWANGLDLTDWRVSPIFGDIEGLGHITISIGTKETLYPDAVKLSNMLNARNIQHDFMPGYNLFHIHPIFPIPEKEQFIAKINKIIKQH</sequence>
<evidence type="ECO:0000313" key="5">
    <source>
        <dbReference type="Proteomes" id="UP000254707"/>
    </source>
</evidence>
<dbReference type="GO" id="GO:0016787">
    <property type="term" value="F:hydrolase activity"/>
    <property type="evidence" value="ECO:0007669"/>
    <property type="project" value="UniProtKB-KW"/>
</dbReference>
<proteinExistence type="predicted"/>
<reference evidence="4 5" key="1">
    <citation type="submission" date="2018-06" db="EMBL/GenBank/DDBJ databases">
        <authorList>
            <consortium name="Pathogen Informatics"/>
            <person name="Doyle S."/>
        </authorList>
    </citation>
    <scope>NUCLEOTIDE SEQUENCE [LARGE SCALE GENOMIC DNA]</scope>
    <source>
        <strain evidence="4 5">NCTC7688</strain>
    </source>
</reference>
<keyword evidence="2" id="KW-0175">Coiled coil</keyword>
<dbReference type="AlphaFoldDB" id="A0A380HM09"/>
<evidence type="ECO:0000313" key="4">
    <source>
        <dbReference type="EMBL" id="SUM81990.1"/>
    </source>
</evidence>
<evidence type="ECO:0000256" key="1">
    <source>
        <dbReference type="ARBA" id="ARBA00022801"/>
    </source>
</evidence>
<dbReference type="PANTHER" id="PTHR48081:SF8">
    <property type="entry name" value="ALPHA_BETA HYDROLASE FOLD-3 DOMAIN-CONTAINING PROTEIN-RELATED"/>
    <property type="match status" value="1"/>
</dbReference>
<dbReference type="SUPFAM" id="SSF53474">
    <property type="entry name" value="alpha/beta-Hydrolases"/>
    <property type="match status" value="1"/>
</dbReference>
<accession>A0A380HM09</accession>
<dbReference type="InterPro" id="IPR013094">
    <property type="entry name" value="AB_hydrolase_3"/>
</dbReference>
<evidence type="ECO:0000259" key="3">
    <source>
        <dbReference type="Pfam" id="PF07859"/>
    </source>
</evidence>
<evidence type="ECO:0000256" key="2">
    <source>
        <dbReference type="SAM" id="Coils"/>
    </source>
</evidence>
<name>A0A380HM09_STASA</name>
<dbReference type="Proteomes" id="UP000254707">
    <property type="component" value="Unassembled WGS sequence"/>
</dbReference>